<accession>X0YW03</accession>
<dbReference type="InterPro" id="IPR035979">
    <property type="entry name" value="RBD_domain_sf"/>
</dbReference>
<keyword evidence="4" id="KW-0677">Repeat</keyword>
<evidence type="ECO:0000256" key="5">
    <source>
        <dbReference type="ARBA" id="ARBA00022884"/>
    </source>
</evidence>
<dbReference type="Pfam" id="PF00076">
    <property type="entry name" value="RRM_1"/>
    <property type="match status" value="1"/>
</dbReference>
<evidence type="ECO:0000256" key="3">
    <source>
        <dbReference type="ARBA" id="ARBA00022640"/>
    </source>
</evidence>
<evidence type="ECO:0000256" key="1">
    <source>
        <dbReference type="ARBA" id="ARBA00004229"/>
    </source>
</evidence>
<organism evidence="7">
    <name type="scientific">marine sediment metagenome</name>
    <dbReference type="NCBI Taxonomy" id="412755"/>
    <lineage>
        <taxon>unclassified sequences</taxon>
        <taxon>metagenomes</taxon>
        <taxon>ecological metagenomes</taxon>
    </lineage>
</organism>
<dbReference type="Gene3D" id="3.30.70.330">
    <property type="match status" value="1"/>
</dbReference>
<dbReference type="PANTHER" id="PTHR48025">
    <property type="entry name" value="OS02G0815200 PROTEIN"/>
    <property type="match status" value="1"/>
</dbReference>
<proteinExistence type="predicted"/>
<dbReference type="SUPFAM" id="SSF54928">
    <property type="entry name" value="RNA-binding domain, RBD"/>
    <property type="match status" value="1"/>
</dbReference>
<comment type="caution">
    <text evidence="7">The sequence shown here is derived from an EMBL/GenBank/DDBJ whole genome shotgun (WGS) entry which is preliminary data.</text>
</comment>
<dbReference type="GO" id="GO:0009507">
    <property type="term" value="C:chloroplast"/>
    <property type="evidence" value="ECO:0007669"/>
    <property type="project" value="UniProtKB-SubCell"/>
</dbReference>
<name>X0YW03_9ZZZZ</name>
<protein>
    <recommendedName>
        <fullName evidence="6">RRM domain-containing protein</fullName>
    </recommendedName>
</protein>
<sequence>MNKRMYVGNLDYDTTDKELEELFSQEGTVTYSKVIMRMDGKSRGFGFVEMETEEQAKAAIEKLNQSDFKGRTIVVNEARNQTRGNSNSKE</sequence>
<dbReference type="InterPro" id="IPR012677">
    <property type="entry name" value="Nucleotide-bd_a/b_plait_sf"/>
</dbReference>
<keyword evidence="3" id="KW-0934">Plastid</keyword>
<dbReference type="InterPro" id="IPR050502">
    <property type="entry name" value="Euk_RNA-bind_prot"/>
</dbReference>
<reference evidence="7" key="1">
    <citation type="journal article" date="2014" name="Front. Microbiol.">
        <title>High frequency of phylogenetically diverse reductive dehalogenase-homologous genes in deep subseafloor sedimentary metagenomes.</title>
        <authorList>
            <person name="Kawai M."/>
            <person name="Futagami T."/>
            <person name="Toyoda A."/>
            <person name="Takaki Y."/>
            <person name="Nishi S."/>
            <person name="Hori S."/>
            <person name="Arai W."/>
            <person name="Tsubouchi T."/>
            <person name="Morono Y."/>
            <person name="Uchiyama I."/>
            <person name="Ito T."/>
            <person name="Fujiyama A."/>
            <person name="Inagaki F."/>
            <person name="Takami H."/>
        </authorList>
    </citation>
    <scope>NUCLEOTIDE SEQUENCE</scope>
    <source>
        <strain evidence="7">Expedition CK06-06</strain>
    </source>
</reference>
<dbReference type="GO" id="GO:0003729">
    <property type="term" value="F:mRNA binding"/>
    <property type="evidence" value="ECO:0007669"/>
    <property type="project" value="TreeGrafter"/>
</dbReference>
<dbReference type="PANTHER" id="PTHR48025:SF1">
    <property type="entry name" value="RRM DOMAIN-CONTAINING PROTEIN"/>
    <property type="match status" value="1"/>
</dbReference>
<evidence type="ECO:0000313" key="7">
    <source>
        <dbReference type="EMBL" id="GAG60400.1"/>
    </source>
</evidence>
<dbReference type="SMART" id="SM00360">
    <property type="entry name" value="RRM"/>
    <property type="match status" value="1"/>
</dbReference>
<evidence type="ECO:0000256" key="4">
    <source>
        <dbReference type="ARBA" id="ARBA00022737"/>
    </source>
</evidence>
<feature type="domain" description="RRM" evidence="6">
    <location>
        <begin position="3"/>
        <end position="80"/>
    </location>
</feature>
<dbReference type="AlphaFoldDB" id="X0YW03"/>
<dbReference type="EMBL" id="BART01007607">
    <property type="protein sequence ID" value="GAG60400.1"/>
    <property type="molecule type" value="Genomic_DNA"/>
</dbReference>
<evidence type="ECO:0000259" key="6">
    <source>
        <dbReference type="PROSITE" id="PS50102"/>
    </source>
</evidence>
<dbReference type="InterPro" id="IPR000504">
    <property type="entry name" value="RRM_dom"/>
</dbReference>
<keyword evidence="2" id="KW-0150">Chloroplast</keyword>
<dbReference type="CDD" id="cd21608">
    <property type="entry name" value="RRM2_NsCP33_like"/>
    <property type="match status" value="1"/>
</dbReference>
<keyword evidence="5" id="KW-0694">RNA-binding</keyword>
<dbReference type="InterPro" id="IPR048289">
    <property type="entry name" value="RRM2_NsCP33-like"/>
</dbReference>
<evidence type="ECO:0000256" key="2">
    <source>
        <dbReference type="ARBA" id="ARBA00022528"/>
    </source>
</evidence>
<comment type="subcellular location">
    <subcellularLocation>
        <location evidence="1">Plastid</location>
        <location evidence="1">Chloroplast</location>
    </subcellularLocation>
</comment>
<dbReference type="PROSITE" id="PS50102">
    <property type="entry name" value="RRM"/>
    <property type="match status" value="1"/>
</dbReference>
<gene>
    <name evidence="7" type="ORF">S01H4_17286</name>
</gene>